<dbReference type="Gene3D" id="3.20.20.30">
    <property type="entry name" value="Luciferase-like domain"/>
    <property type="match status" value="1"/>
</dbReference>
<accession>A0A975D713</accession>
<dbReference type="PANTHER" id="PTHR30137:SF8">
    <property type="entry name" value="BLR5498 PROTEIN"/>
    <property type="match status" value="1"/>
</dbReference>
<name>A0A975D713_9SPHN</name>
<dbReference type="InterPro" id="IPR011251">
    <property type="entry name" value="Luciferase-like_dom"/>
</dbReference>
<reference evidence="4" key="1">
    <citation type="submission" date="2020-07" db="EMBL/GenBank/DDBJ databases">
        <authorList>
            <person name="Camacho E."/>
        </authorList>
    </citation>
    <scope>NUCLEOTIDE SEQUENCE</scope>
    <source>
        <strain evidence="4">MPO218</strain>
    </source>
</reference>
<dbReference type="Pfam" id="PF00296">
    <property type="entry name" value="Bac_luciferase"/>
    <property type="match status" value="1"/>
</dbReference>
<evidence type="ECO:0000313" key="5">
    <source>
        <dbReference type="Proteomes" id="UP000664914"/>
    </source>
</evidence>
<sequence length="345" mass="37677">MKFGLFGGASVATSGTVSDSMQSLEAYIDYVCLADRLGYHGLFLVEHHFMGTGQISSALSLLAYLAARTRRIRLGTGVVVLPWHNPVLLAEQVATIDQLSGGRFDLGVGRGYRPNEFAGFRMSPEEATRRYAETLAFLRRCWSGGGRFEHRGEFWQFDDVVIDPPARQQPHPPMWVGAASDDSIRRAGADGFNLLLDQIGTPEIVGRRIATYRAAVEGCGRRFDPASVGVTRALHLVDNDADWRAAHELRRKLVDQLKAQAGAGASSFAHDKLQTFSDSAFTVDEAALIGYPHEVADKVELLRQQGVDYVLLADVTGSPRSLEVFAREIMPRFADAAPGKVGEAA</sequence>
<organism evidence="4 5">
    <name type="scientific">Rhizorhabdus wittichii</name>
    <dbReference type="NCBI Taxonomy" id="160791"/>
    <lineage>
        <taxon>Bacteria</taxon>
        <taxon>Pseudomonadati</taxon>
        <taxon>Pseudomonadota</taxon>
        <taxon>Alphaproteobacteria</taxon>
        <taxon>Sphingomonadales</taxon>
        <taxon>Sphingomonadaceae</taxon>
        <taxon>Rhizorhabdus</taxon>
    </lineage>
</organism>
<dbReference type="PANTHER" id="PTHR30137">
    <property type="entry name" value="LUCIFERASE-LIKE MONOOXYGENASE"/>
    <property type="match status" value="1"/>
</dbReference>
<feature type="domain" description="Luciferase-like" evidence="3">
    <location>
        <begin position="1"/>
        <end position="308"/>
    </location>
</feature>
<dbReference type="InterPro" id="IPR036661">
    <property type="entry name" value="Luciferase-like_sf"/>
</dbReference>
<dbReference type="GO" id="GO:0005829">
    <property type="term" value="C:cytosol"/>
    <property type="evidence" value="ECO:0007669"/>
    <property type="project" value="TreeGrafter"/>
</dbReference>
<protein>
    <submittedName>
        <fullName evidence="4">LLM class flavin-dependent oxidoreductase</fullName>
    </submittedName>
</protein>
<keyword evidence="1" id="KW-0560">Oxidoreductase</keyword>
<gene>
    <name evidence="4" type="ORF">HRJ34_10540</name>
</gene>
<dbReference type="RefSeq" id="WP_208634050.1">
    <property type="nucleotide sequence ID" value="NZ_CP059319.1"/>
</dbReference>
<dbReference type="GO" id="GO:0004497">
    <property type="term" value="F:monooxygenase activity"/>
    <property type="evidence" value="ECO:0007669"/>
    <property type="project" value="UniProtKB-KW"/>
</dbReference>
<proteinExistence type="predicted"/>
<dbReference type="GO" id="GO:0016705">
    <property type="term" value="F:oxidoreductase activity, acting on paired donors, with incorporation or reduction of molecular oxygen"/>
    <property type="evidence" value="ECO:0007669"/>
    <property type="project" value="InterPro"/>
</dbReference>
<dbReference type="AlphaFoldDB" id="A0A975D713"/>
<evidence type="ECO:0000259" key="3">
    <source>
        <dbReference type="Pfam" id="PF00296"/>
    </source>
</evidence>
<evidence type="ECO:0000256" key="1">
    <source>
        <dbReference type="ARBA" id="ARBA00023002"/>
    </source>
</evidence>
<keyword evidence="2" id="KW-0503">Monooxygenase</keyword>
<dbReference type="EMBL" id="CP059319">
    <property type="protein sequence ID" value="QTH23899.1"/>
    <property type="molecule type" value="Genomic_DNA"/>
</dbReference>
<evidence type="ECO:0000313" key="4">
    <source>
        <dbReference type="EMBL" id="QTH23899.1"/>
    </source>
</evidence>
<dbReference type="Proteomes" id="UP000664914">
    <property type="component" value="Chromosome"/>
</dbReference>
<reference evidence="4" key="2">
    <citation type="submission" date="2021-04" db="EMBL/GenBank/DDBJ databases">
        <title>Isolation and genomic analysis of the ibuprofen-degrading bacterium Sphingomonas strain MPO218.</title>
        <authorList>
            <person name="Aulestia M."/>
            <person name="Flores A."/>
            <person name="Mangas E.L."/>
            <person name="Perez-Pulido A.J."/>
            <person name="Santero E."/>
            <person name="Camacho E.M."/>
        </authorList>
    </citation>
    <scope>NUCLEOTIDE SEQUENCE</scope>
    <source>
        <strain evidence="4">MPO218</strain>
    </source>
</reference>
<evidence type="ECO:0000256" key="2">
    <source>
        <dbReference type="ARBA" id="ARBA00023033"/>
    </source>
</evidence>
<dbReference type="SUPFAM" id="SSF51679">
    <property type="entry name" value="Bacterial luciferase-like"/>
    <property type="match status" value="1"/>
</dbReference>
<dbReference type="InterPro" id="IPR050766">
    <property type="entry name" value="Bact_Lucif_Oxidored"/>
</dbReference>